<dbReference type="AlphaFoldDB" id="A0A0L0DSG5"/>
<evidence type="ECO:0008006" key="5">
    <source>
        <dbReference type="Google" id="ProtNLM"/>
    </source>
</evidence>
<dbReference type="PANTHER" id="PTHR12829">
    <property type="entry name" value="N6-ADENOSINE-METHYLTRANSFERASE"/>
    <property type="match status" value="1"/>
</dbReference>
<dbReference type="GO" id="GO:0008168">
    <property type="term" value="F:methyltransferase activity"/>
    <property type="evidence" value="ECO:0007669"/>
    <property type="project" value="TreeGrafter"/>
</dbReference>
<dbReference type="eggNOG" id="ENOG502QZ9V">
    <property type="taxonomic scope" value="Eukaryota"/>
</dbReference>
<dbReference type="EMBL" id="GL349493">
    <property type="protein sequence ID" value="KNC54976.1"/>
    <property type="molecule type" value="Genomic_DNA"/>
</dbReference>
<dbReference type="Pfam" id="PF05063">
    <property type="entry name" value="MT-A70"/>
    <property type="match status" value="1"/>
</dbReference>
<accession>A0A0L0DSG5</accession>
<dbReference type="OrthoDB" id="426718at2759"/>
<organism evidence="3 4">
    <name type="scientific">Thecamonas trahens ATCC 50062</name>
    <dbReference type="NCBI Taxonomy" id="461836"/>
    <lineage>
        <taxon>Eukaryota</taxon>
        <taxon>Apusozoa</taxon>
        <taxon>Apusomonadida</taxon>
        <taxon>Apusomonadidae</taxon>
        <taxon>Thecamonas</taxon>
    </lineage>
</organism>
<keyword evidence="2" id="KW-0175">Coiled coil</keyword>
<evidence type="ECO:0000313" key="3">
    <source>
        <dbReference type="EMBL" id="KNC54976.1"/>
    </source>
</evidence>
<evidence type="ECO:0000256" key="2">
    <source>
        <dbReference type="SAM" id="Coils"/>
    </source>
</evidence>
<dbReference type="Proteomes" id="UP000054408">
    <property type="component" value="Unassembled WGS sequence"/>
</dbReference>
<dbReference type="GeneID" id="25568498"/>
<dbReference type="GO" id="GO:0005634">
    <property type="term" value="C:nucleus"/>
    <property type="evidence" value="ECO:0007669"/>
    <property type="project" value="TreeGrafter"/>
</dbReference>
<evidence type="ECO:0000256" key="1">
    <source>
        <dbReference type="PROSITE-ProRule" id="PRU00489"/>
    </source>
</evidence>
<dbReference type="OMA" id="MDALELW"/>
<dbReference type="GO" id="GO:0036396">
    <property type="term" value="C:RNA N6-methyladenosine methyltransferase complex"/>
    <property type="evidence" value="ECO:0007669"/>
    <property type="project" value="TreeGrafter"/>
</dbReference>
<keyword evidence="4" id="KW-1185">Reference proteome</keyword>
<comment type="similarity">
    <text evidence="1">Belongs to the MT-A70-like family.</text>
</comment>
<gene>
    <name evidence="3" type="ORF">AMSG_10222</name>
</gene>
<feature type="coiled-coil region" evidence="2">
    <location>
        <begin position="179"/>
        <end position="209"/>
    </location>
</feature>
<sequence>MSTPSVASLYVGYAEDFESIESIMRKFEALESVKAKAAAEAAAQAEAAEVSAAEATAIGEVVADGGDEDRGVDTTRASMPAQSGSQELTQAQLEEVFRMTSLQPVTLLQTDFVFESGDVAADKAELDRFLEQNEAFFENSESDDDDAAFVAVLEDDGWWDLEYAAKPKKRKRKRSQSSKMEAKMEARRAAAALKKARRLEAKARKMEEARLRREMRAQKIRERKAARAAAKKAKASVPKPRTSFMRCELLDEFGRKFVFKKREKDVDPRQPQYIRLPEYPQLRTWCHRIRPAGQPPSSLPPDLMEASHLVGLSEHGRSPGTVRVADILRTPWDVFGEGYEGILLSPTLRLDSEPAFPNSISISQLEELRLSDALFPGGLIFVWTDKLTLPHVVRIFEAWGLKYVENLVWIVLNRNHKFHESPSSVFKSSKLTLLIFRKCGRSLDLRHQRNTDVIFDFMRDPELRKKPTQVYETIRTLLPYSRLLNVWAPPTALDQPIPTWEAIVDVSVVPPTHPMDTLDVIDVPPASVPLVASVLPPSRDTPLPMAVAPVATGAL</sequence>
<dbReference type="RefSeq" id="XP_013753422.1">
    <property type="nucleotide sequence ID" value="XM_013897968.1"/>
</dbReference>
<dbReference type="STRING" id="461836.A0A0L0DSG5"/>
<dbReference type="PANTHER" id="PTHR12829:SF8">
    <property type="entry name" value="CHROMOSOME UNDETERMINED SCAFFOLD_82, WHOLE GENOME SHOTGUN SEQUENCE"/>
    <property type="match status" value="1"/>
</dbReference>
<dbReference type="PROSITE" id="PS51143">
    <property type="entry name" value="MT_A70"/>
    <property type="match status" value="1"/>
</dbReference>
<name>A0A0L0DSG5_THETB</name>
<evidence type="ECO:0000313" key="4">
    <source>
        <dbReference type="Proteomes" id="UP000054408"/>
    </source>
</evidence>
<proteinExistence type="inferred from homology"/>
<reference evidence="3 4" key="1">
    <citation type="submission" date="2010-05" db="EMBL/GenBank/DDBJ databases">
        <title>The Genome Sequence of Thecamonas trahens ATCC 50062.</title>
        <authorList>
            <consortium name="The Broad Institute Genome Sequencing Platform"/>
            <person name="Russ C."/>
            <person name="Cuomo C."/>
            <person name="Shea T."/>
            <person name="Young S.K."/>
            <person name="Zeng Q."/>
            <person name="Koehrsen M."/>
            <person name="Haas B."/>
            <person name="Borodovsky M."/>
            <person name="Guigo R."/>
            <person name="Alvarado L."/>
            <person name="Berlin A."/>
            <person name="Bochicchio J."/>
            <person name="Borenstein D."/>
            <person name="Chapman S."/>
            <person name="Chen Z."/>
            <person name="Freedman E."/>
            <person name="Gellesch M."/>
            <person name="Goldberg J."/>
            <person name="Griggs A."/>
            <person name="Gujja S."/>
            <person name="Heilman E."/>
            <person name="Heiman D."/>
            <person name="Hepburn T."/>
            <person name="Howarth C."/>
            <person name="Jen D."/>
            <person name="Larson L."/>
            <person name="Mehta T."/>
            <person name="Park D."/>
            <person name="Pearson M."/>
            <person name="Roberts A."/>
            <person name="Saif S."/>
            <person name="Shenoy N."/>
            <person name="Sisk P."/>
            <person name="Stolte C."/>
            <person name="Sykes S."/>
            <person name="Thomson T."/>
            <person name="Walk T."/>
            <person name="White J."/>
            <person name="Yandava C."/>
            <person name="Burger G."/>
            <person name="Gray M.W."/>
            <person name="Holland P.W.H."/>
            <person name="King N."/>
            <person name="Lang F.B.F."/>
            <person name="Roger A.J."/>
            <person name="Ruiz-Trillo I."/>
            <person name="Lander E."/>
            <person name="Nusbaum C."/>
        </authorList>
    </citation>
    <scope>NUCLEOTIDE SEQUENCE [LARGE SCALE GENOMIC DNA]</scope>
    <source>
        <strain evidence="3 4">ATCC 50062</strain>
    </source>
</reference>
<dbReference type="InterPro" id="IPR007757">
    <property type="entry name" value="MT-A70-like"/>
</dbReference>
<protein>
    <recommendedName>
        <fullName evidence="5">MT-A70 family protein</fullName>
    </recommendedName>
</protein>